<dbReference type="AlphaFoldDB" id="A0A2P2MQE7"/>
<proteinExistence type="predicted"/>
<protein>
    <submittedName>
        <fullName evidence="1">Uncharacterized protein</fullName>
    </submittedName>
</protein>
<reference evidence="1" key="1">
    <citation type="submission" date="2018-02" db="EMBL/GenBank/DDBJ databases">
        <title>Rhizophora mucronata_Transcriptome.</title>
        <authorList>
            <person name="Meera S.P."/>
            <person name="Sreeshan A."/>
            <person name="Augustine A."/>
        </authorList>
    </citation>
    <scope>NUCLEOTIDE SEQUENCE</scope>
    <source>
        <tissue evidence="1">Leaf</tissue>
    </source>
</reference>
<organism evidence="1">
    <name type="scientific">Rhizophora mucronata</name>
    <name type="common">Asiatic mangrove</name>
    <dbReference type="NCBI Taxonomy" id="61149"/>
    <lineage>
        <taxon>Eukaryota</taxon>
        <taxon>Viridiplantae</taxon>
        <taxon>Streptophyta</taxon>
        <taxon>Embryophyta</taxon>
        <taxon>Tracheophyta</taxon>
        <taxon>Spermatophyta</taxon>
        <taxon>Magnoliopsida</taxon>
        <taxon>eudicotyledons</taxon>
        <taxon>Gunneridae</taxon>
        <taxon>Pentapetalae</taxon>
        <taxon>rosids</taxon>
        <taxon>fabids</taxon>
        <taxon>Malpighiales</taxon>
        <taxon>Rhizophoraceae</taxon>
        <taxon>Rhizophora</taxon>
    </lineage>
</organism>
<name>A0A2P2MQE7_RHIMU</name>
<evidence type="ECO:0000313" key="1">
    <source>
        <dbReference type="EMBL" id="MBX32422.1"/>
    </source>
</evidence>
<accession>A0A2P2MQE7</accession>
<sequence>MSPDNRTKTKIEYKPISECSLKSAISSNIEPHMTND</sequence>
<dbReference type="EMBL" id="GGEC01051938">
    <property type="protein sequence ID" value="MBX32422.1"/>
    <property type="molecule type" value="Transcribed_RNA"/>
</dbReference>